<protein>
    <submittedName>
        <fullName evidence="2">Uncharacterized protein</fullName>
    </submittedName>
</protein>
<proteinExistence type="predicted"/>
<dbReference type="AlphaFoldDB" id="A0A1V3KXV0"/>
<dbReference type="RefSeq" id="WP_077477122.1">
    <property type="nucleotide sequence ID" value="NZ_MLAH01000090.1"/>
</dbReference>
<feature type="chain" id="PRO_5010714030" evidence="1">
    <location>
        <begin position="19"/>
        <end position="134"/>
    </location>
</feature>
<dbReference type="Proteomes" id="UP000189549">
    <property type="component" value="Unassembled WGS sequence"/>
</dbReference>
<keyword evidence="1" id="KW-0732">Signal</keyword>
<evidence type="ECO:0000313" key="3">
    <source>
        <dbReference type="Proteomes" id="UP000189549"/>
    </source>
</evidence>
<accession>A0A1V3KXV0</accession>
<evidence type="ECO:0000256" key="1">
    <source>
        <dbReference type="SAM" id="SignalP"/>
    </source>
</evidence>
<gene>
    <name evidence="2" type="ORF">BKG93_11215</name>
</gene>
<feature type="signal peptide" evidence="1">
    <location>
        <begin position="1"/>
        <end position="18"/>
    </location>
</feature>
<name>A0A1V3KXV0_9PAST</name>
<dbReference type="EMBL" id="MLAH01000090">
    <property type="protein sequence ID" value="OOF82502.1"/>
    <property type="molecule type" value="Genomic_DNA"/>
</dbReference>
<sequence length="134" mass="15939">MKKSLLLFVLLLGNFSYAQTVVDEIVELFDDVPSVADPEEDVNYKNHIFSVKIDKSVIQRDYAKYIVSLICEDSYSEPDYWRNINFESIEVRNRDNNSGFKININKDRCAYFFKKDLSDYEIEQQIFKHELQKF</sequence>
<reference evidence="2 3" key="1">
    <citation type="submission" date="2016-10" db="EMBL/GenBank/DDBJ databases">
        <title>Rodentibacter gen. nov. and new species.</title>
        <authorList>
            <person name="Christensen H."/>
        </authorList>
    </citation>
    <scope>NUCLEOTIDE SEQUENCE [LARGE SCALE GENOMIC DNA]</scope>
    <source>
        <strain evidence="2 3">Ppn157</strain>
    </source>
</reference>
<evidence type="ECO:0000313" key="2">
    <source>
        <dbReference type="EMBL" id="OOF82502.1"/>
    </source>
</evidence>
<comment type="caution">
    <text evidence="2">The sequence shown here is derived from an EMBL/GenBank/DDBJ whole genome shotgun (WGS) entry which is preliminary data.</text>
</comment>
<organism evidence="2 3">
    <name type="scientific">Rodentibacter ratti</name>
    <dbReference type="NCBI Taxonomy" id="1906745"/>
    <lineage>
        <taxon>Bacteria</taxon>
        <taxon>Pseudomonadati</taxon>
        <taxon>Pseudomonadota</taxon>
        <taxon>Gammaproteobacteria</taxon>
        <taxon>Pasteurellales</taxon>
        <taxon>Pasteurellaceae</taxon>
        <taxon>Rodentibacter</taxon>
    </lineage>
</organism>